<dbReference type="OrthoDB" id="195563at2157"/>
<dbReference type="AlphaFoldDB" id="A0A1I6L5N6"/>
<accession>A0A1I6L5N6</accession>
<protein>
    <recommendedName>
        <fullName evidence="4">MarR family transcriptional regulator</fullName>
    </recommendedName>
</protein>
<reference evidence="2 3" key="1">
    <citation type="submission" date="2016-10" db="EMBL/GenBank/DDBJ databases">
        <authorList>
            <person name="de Groot N.N."/>
        </authorList>
    </citation>
    <scope>NUCLEOTIDE SEQUENCE [LARGE SCALE GENOMIC DNA]</scope>
    <source>
        <strain evidence="2 3">CGMCC 1.10457</strain>
    </source>
</reference>
<dbReference type="Gene3D" id="1.10.10.10">
    <property type="entry name" value="Winged helix-like DNA-binding domain superfamily/Winged helix DNA-binding domain"/>
    <property type="match status" value="1"/>
</dbReference>
<evidence type="ECO:0008006" key="4">
    <source>
        <dbReference type="Google" id="ProtNLM"/>
    </source>
</evidence>
<feature type="region of interest" description="Disordered" evidence="1">
    <location>
        <begin position="1"/>
        <end position="22"/>
    </location>
</feature>
<name>A0A1I6L5N6_9EURY</name>
<dbReference type="InterPro" id="IPR036388">
    <property type="entry name" value="WH-like_DNA-bd_sf"/>
</dbReference>
<evidence type="ECO:0000256" key="1">
    <source>
        <dbReference type="SAM" id="MobiDB-lite"/>
    </source>
</evidence>
<evidence type="ECO:0000313" key="3">
    <source>
        <dbReference type="Proteomes" id="UP000199062"/>
    </source>
</evidence>
<gene>
    <name evidence="2" type="ORF">SAMN05216559_2059</name>
</gene>
<dbReference type="EMBL" id="FOZK01000002">
    <property type="protein sequence ID" value="SFR98580.1"/>
    <property type="molecule type" value="Genomic_DNA"/>
</dbReference>
<organism evidence="2 3">
    <name type="scientific">Halomicrobium zhouii</name>
    <dbReference type="NCBI Taxonomy" id="767519"/>
    <lineage>
        <taxon>Archaea</taxon>
        <taxon>Methanobacteriati</taxon>
        <taxon>Methanobacteriota</taxon>
        <taxon>Stenosarchaea group</taxon>
        <taxon>Halobacteria</taxon>
        <taxon>Halobacteriales</taxon>
        <taxon>Haloarculaceae</taxon>
        <taxon>Halomicrobium</taxon>
    </lineage>
</organism>
<dbReference type="RefSeq" id="WP_089816451.1">
    <property type="nucleotide sequence ID" value="NZ_FOZK01000002.1"/>
</dbReference>
<keyword evidence="3" id="KW-1185">Reference proteome</keyword>
<dbReference type="Proteomes" id="UP000199062">
    <property type="component" value="Unassembled WGS sequence"/>
</dbReference>
<proteinExistence type="predicted"/>
<evidence type="ECO:0000313" key="2">
    <source>
        <dbReference type="EMBL" id="SFR98580.1"/>
    </source>
</evidence>
<dbReference type="InterPro" id="IPR036390">
    <property type="entry name" value="WH_DNA-bd_sf"/>
</dbReference>
<dbReference type="SUPFAM" id="SSF46785">
    <property type="entry name" value="Winged helix' DNA-binding domain"/>
    <property type="match status" value="1"/>
</dbReference>
<sequence length="118" mass="13065">MPISTDRFDELDDDGPESGPNAHEILTYLEGHADEAFTQSEIAKETGVASDSVGPALVRLRESGRVDLKGTYWRVSDHVRGLDSSAKHAEVVAVSHEAGSFDYDEWQEHAVDPRENRE</sequence>